<dbReference type="EMBL" id="JBJUIK010000013">
    <property type="protein sequence ID" value="KAL3507195.1"/>
    <property type="molecule type" value="Genomic_DNA"/>
</dbReference>
<comment type="caution">
    <text evidence="2">The sequence shown here is derived from an EMBL/GenBank/DDBJ whole genome shotgun (WGS) entry which is preliminary data.</text>
</comment>
<dbReference type="PANTHER" id="PTHR36379:SF1">
    <property type="entry name" value="PUTATIVE RECOMBINATION INITIATION DEFECT 1-RELATED"/>
    <property type="match status" value="1"/>
</dbReference>
<protein>
    <recommendedName>
        <fullName evidence="4">Protein PRD1</fullName>
    </recommendedName>
</protein>
<proteinExistence type="predicted"/>
<reference evidence="2 3" key="1">
    <citation type="submission" date="2024-11" db="EMBL/GenBank/DDBJ databases">
        <title>A near-complete genome assembly of Cinchona calisaya.</title>
        <authorList>
            <person name="Lian D.C."/>
            <person name="Zhao X.W."/>
            <person name="Wei L."/>
        </authorList>
    </citation>
    <scope>NUCLEOTIDE SEQUENCE [LARGE SCALE GENOMIC DNA]</scope>
    <source>
        <tissue evidence="2">Nenye</tissue>
    </source>
</reference>
<feature type="region of interest" description="Disordered" evidence="1">
    <location>
        <begin position="1"/>
        <end position="22"/>
    </location>
</feature>
<evidence type="ECO:0000256" key="1">
    <source>
        <dbReference type="SAM" id="MobiDB-lite"/>
    </source>
</evidence>
<dbReference type="Proteomes" id="UP001630127">
    <property type="component" value="Unassembled WGS sequence"/>
</dbReference>
<evidence type="ECO:0000313" key="2">
    <source>
        <dbReference type="EMBL" id="KAL3507195.1"/>
    </source>
</evidence>
<organism evidence="2 3">
    <name type="scientific">Cinchona calisaya</name>
    <dbReference type="NCBI Taxonomy" id="153742"/>
    <lineage>
        <taxon>Eukaryota</taxon>
        <taxon>Viridiplantae</taxon>
        <taxon>Streptophyta</taxon>
        <taxon>Embryophyta</taxon>
        <taxon>Tracheophyta</taxon>
        <taxon>Spermatophyta</taxon>
        <taxon>Magnoliopsida</taxon>
        <taxon>eudicotyledons</taxon>
        <taxon>Gunneridae</taxon>
        <taxon>Pentapetalae</taxon>
        <taxon>asterids</taxon>
        <taxon>lamiids</taxon>
        <taxon>Gentianales</taxon>
        <taxon>Rubiaceae</taxon>
        <taxon>Cinchonoideae</taxon>
        <taxon>Cinchoneae</taxon>
        <taxon>Cinchona</taxon>
    </lineage>
</organism>
<evidence type="ECO:0000313" key="3">
    <source>
        <dbReference type="Proteomes" id="UP001630127"/>
    </source>
</evidence>
<keyword evidence="3" id="KW-1185">Reference proteome</keyword>
<name>A0ABD2YM03_9GENT</name>
<sequence length="1298" mass="144329">MFFATAHNHPSPLTPPSPSPYETCSQGHSTALNLPTSEGGRICLVCLSNLISNQKSPTIHVSYALSQLSQALIQPQFLHSFITFHSHFLISPLVNSLSAFHDAAIAAQIVDLVLRMCDAAKDDQVYGEFVAKVSDRLSSYSLAFSCQQLQILHCLGVLLDLQISNPHAYVKDKPALVFNLITGLQLPSEEIQGEILFVLYKMSLLQDRDKDNNFAEVLYANHAKLLHLSLEVLMKTQSDDVRLNCIALLTVFAFRGWFDNTCINDVKHSFESENLMQTTEQTTNRCPLITLFAEAVKGPLLSSDSQVQVATLDLIFLVLSWKDGTGEEIQVLVEENIADYVFEILRLSGCKDPLVNSCIQVLDLLSTAEQAFRQRLAVGFATLIPILHYVAEVPFHLAQIQSLKLVGNCLSKCPGIVSRSDVEEISIIMTGMLKKQTDGESGILPETFNLACTLLVSLMKSSSSCGALSLSLLHDASINAVLTCLSNYDKHPDQLLHSLYLLKETFTYSREENLSEPIKLDLGHGIIDVCQKHILPWFMTAINDIEEEDVILGVIETFHSILLQISDTEIKMFAEILVSSSWFSLLLGCLGSFPSESMKLMVYLIFSSIVDVLLLEDGGQPIRDAACHLPSDPIDLLFLLGQKSSHDIQLFSCQSAVLLIFYISSLYDDRLADDKMVLASLEQFILLNGTDFLYGISTSVTIDIIINLYGLYRGFAKRSYQVPYSPEAERILFHLLADKEWDLLSLKIHFTSLKWLFQQEKIFKLLSEQMLNLSRCNSLRGSSITVYGKDRLYVDVKSIAELIMSGENFGPMLLVCLFGELTEQDDQEDDIISVVHTITDIIEFLPAASDQLCVHGIAGPICNIYSHERYSSLPDLFMDTSNLVISVLCSVQSKSLSDDEAWVTIAIKLMDYLISTTKTDCWPQENIMVISILALVLHHSTNQALIETSKIILLSTPLASIIKQTISEACSKGPALVDHDDGTKSGDALRVLLLLMFFSLRSLPAVLPGMTETHNLLEDDNEEQPIPYISLNCRDFCKLLHFGCPPIKLVSSYCLLALFNRISDHGRRKPDGLNIRRGSLLSIMAILEGLTFSSDVRISLNCSLCLSMLIDWKGLDGKELAAESNIWCRMMVEELVISLAVPRLASTFIMIHHKPAIQVAVALLRLKETPQWMASVLDDSSLTAIIQNISIGNVNRELVLLFRELLNSGYLKAENIASLNRVFQACRKHLYVDEVQNDNSKEQEKAVAVSKGLGEVCEFLFNLMSSLSSHDGLGSLLSTNEGLLAEIDLFSKCLMDED</sequence>
<gene>
    <name evidence="2" type="ORF">ACH5RR_032577</name>
</gene>
<dbReference type="PANTHER" id="PTHR36379">
    <property type="entry name" value="PROTEIN PRD1"/>
    <property type="match status" value="1"/>
</dbReference>
<accession>A0ABD2YM03</accession>
<dbReference type="InterPro" id="IPR044968">
    <property type="entry name" value="PRD1"/>
</dbReference>
<dbReference type="SUPFAM" id="SSF48371">
    <property type="entry name" value="ARM repeat"/>
    <property type="match status" value="1"/>
</dbReference>
<dbReference type="InterPro" id="IPR016024">
    <property type="entry name" value="ARM-type_fold"/>
</dbReference>
<evidence type="ECO:0008006" key="4">
    <source>
        <dbReference type="Google" id="ProtNLM"/>
    </source>
</evidence>